<comment type="caution">
    <text evidence="1">The sequence shown here is derived from an EMBL/GenBank/DDBJ whole genome shotgun (WGS) entry which is preliminary data.</text>
</comment>
<gene>
    <name evidence="1" type="ORF">FGK63_09280</name>
</gene>
<protein>
    <recommendedName>
        <fullName evidence="3">Methionyl-tRNA formyltransferase</fullName>
    </recommendedName>
</protein>
<organism evidence="1 2">
    <name type="scientific">Ruegeria sediminis</name>
    <dbReference type="NCBI Taxonomy" id="2583820"/>
    <lineage>
        <taxon>Bacteria</taxon>
        <taxon>Pseudomonadati</taxon>
        <taxon>Pseudomonadota</taxon>
        <taxon>Alphaproteobacteria</taxon>
        <taxon>Rhodobacterales</taxon>
        <taxon>Roseobacteraceae</taxon>
        <taxon>Ruegeria</taxon>
    </lineage>
</organism>
<evidence type="ECO:0000313" key="1">
    <source>
        <dbReference type="EMBL" id="TMV07651.1"/>
    </source>
</evidence>
<evidence type="ECO:0008006" key="3">
    <source>
        <dbReference type="Google" id="ProtNLM"/>
    </source>
</evidence>
<keyword evidence="2" id="KW-1185">Reference proteome</keyword>
<reference evidence="1 2" key="1">
    <citation type="submission" date="2019-05" db="EMBL/GenBank/DDBJ databases">
        <title>Ruegeria sp. nov., isolated from tidal flat.</title>
        <authorList>
            <person name="Kim W."/>
        </authorList>
    </citation>
    <scope>NUCLEOTIDE SEQUENCE [LARGE SCALE GENOMIC DNA]</scope>
    <source>
        <strain evidence="1 2">CAU 1488</strain>
    </source>
</reference>
<evidence type="ECO:0000313" key="2">
    <source>
        <dbReference type="Proteomes" id="UP001193035"/>
    </source>
</evidence>
<dbReference type="RefSeq" id="WP_138841469.1">
    <property type="nucleotide sequence ID" value="NZ_VCPD01000003.1"/>
</dbReference>
<accession>A0ABY2WYF4</accession>
<dbReference type="Proteomes" id="UP001193035">
    <property type="component" value="Unassembled WGS sequence"/>
</dbReference>
<dbReference type="EMBL" id="VCPD01000003">
    <property type="protein sequence ID" value="TMV07651.1"/>
    <property type="molecule type" value="Genomic_DNA"/>
</dbReference>
<proteinExistence type="predicted"/>
<sequence length="78" mass="8892">MALVTQFERDEREFRSLHPTQVVCKYLVSESGGKKVLQLNTYGSAERDMPDKLSQTLQFDENSARQLLAILNKEFGNA</sequence>
<name>A0ABY2WYF4_9RHOB</name>